<protein>
    <submittedName>
        <fullName evidence="2">SH3 domain-containing protein</fullName>
    </submittedName>
</protein>
<gene>
    <name evidence="2" type="ORF">EV665_12926</name>
</gene>
<dbReference type="Pfam" id="PF08239">
    <property type="entry name" value="SH3_3"/>
    <property type="match status" value="1"/>
</dbReference>
<comment type="caution">
    <text evidence="2">The sequence shown here is derived from an EMBL/GenBank/DDBJ whole genome shotgun (WGS) entry which is preliminary data.</text>
</comment>
<dbReference type="InterPro" id="IPR003646">
    <property type="entry name" value="SH3-like_bac-type"/>
</dbReference>
<evidence type="ECO:0000313" key="3">
    <source>
        <dbReference type="Proteomes" id="UP000295351"/>
    </source>
</evidence>
<keyword evidence="3" id="KW-1185">Reference proteome</keyword>
<dbReference type="RefSeq" id="WP_133036621.1">
    <property type="nucleotide sequence ID" value="NZ_BAABEI010000001.1"/>
</dbReference>
<dbReference type="Gene3D" id="2.30.30.40">
    <property type="entry name" value="SH3 Domains"/>
    <property type="match status" value="1"/>
</dbReference>
<evidence type="ECO:0000313" key="2">
    <source>
        <dbReference type="EMBL" id="TCN35200.1"/>
    </source>
</evidence>
<evidence type="ECO:0000259" key="1">
    <source>
        <dbReference type="SMART" id="SM00287"/>
    </source>
</evidence>
<accession>A0A4V2RG60</accession>
<dbReference type="Proteomes" id="UP000295351">
    <property type="component" value="Unassembled WGS sequence"/>
</dbReference>
<sequence>MKKRYWLIGALLIYAFFRQTDDGSTVPSSQDTTPTRVERAADIEPVDVSAKPTRELSSVKVETPSSDSLELRPADAPIRYVSGKRVGFRSGASTTDPIIDRFDAGRKVFLMEQAGDWSRIRDDLTQHEGWIATRFLSETETRTKAAPARKEKKPEEVEVAIPVVPDSVLIQRIIAESLDSYPSSCACPYSRDRAGRRCGKRSAYSKPGGYAPVCFPGDVTKAMIEAFRSR</sequence>
<feature type="domain" description="SH3b" evidence="1">
    <location>
        <begin position="76"/>
        <end position="139"/>
    </location>
</feature>
<dbReference type="AlphaFoldDB" id="A0A4V2RG60"/>
<reference evidence="2 3" key="1">
    <citation type="submission" date="2019-03" db="EMBL/GenBank/DDBJ databases">
        <title>Genomic Encyclopedia of Type Strains, Phase IV (KMG-IV): sequencing the most valuable type-strain genomes for metagenomic binning, comparative biology and taxonomic classification.</title>
        <authorList>
            <person name="Goeker M."/>
        </authorList>
    </citation>
    <scope>NUCLEOTIDE SEQUENCE [LARGE SCALE GENOMIC DNA]</scope>
    <source>
        <strain evidence="2 3">DSM 18401</strain>
    </source>
</reference>
<proteinExistence type="predicted"/>
<name>A0A4V2RG60_SHIGR</name>
<dbReference type="EMBL" id="SLVX01000029">
    <property type="protein sequence ID" value="TCN35200.1"/>
    <property type="molecule type" value="Genomic_DNA"/>
</dbReference>
<organism evidence="2 3">
    <name type="scientific">Shinella granuli</name>
    <dbReference type="NCBI Taxonomy" id="323621"/>
    <lineage>
        <taxon>Bacteria</taxon>
        <taxon>Pseudomonadati</taxon>
        <taxon>Pseudomonadota</taxon>
        <taxon>Alphaproteobacteria</taxon>
        <taxon>Hyphomicrobiales</taxon>
        <taxon>Rhizobiaceae</taxon>
        <taxon>Shinella</taxon>
    </lineage>
</organism>
<dbReference type="SMART" id="SM00287">
    <property type="entry name" value="SH3b"/>
    <property type="match status" value="1"/>
</dbReference>